<keyword evidence="6 10" id="KW-0812">Transmembrane</keyword>
<dbReference type="EMBL" id="WJHE01001054">
    <property type="protein sequence ID" value="MST34528.1"/>
    <property type="molecule type" value="Genomic_DNA"/>
</dbReference>
<evidence type="ECO:0000313" key="12">
    <source>
        <dbReference type="EMBL" id="MST34528.1"/>
    </source>
</evidence>
<gene>
    <name evidence="12" type="ORF">GHK86_17595</name>
</gene>
<proteinExistence type="predicted"/>
<evidence type="ECO:0000256" key="4">
    <source>
        <dbReference type="ARBA" id="ARBA00022553"/>
    </source>
</evidence>
<evidence type="ECO:0000256" key="7">
    <source>
        <dbReference type="ARBA" id="ARBA00022777"/>
    </source>
</evidence>
<feature type="non-terminal residue" evidence="12">
    <location>
        <position position="320"/>
    </location>
</feature>
<comment type="caution">
    <text evidence="12">The sequence shown here is derived from an EMBL/GenBank/DDBJ whole genome shotgun (WGS) entry which is preliminary data.</text>
</comment>
<feature type="transmembrane region" description="Helical" evidence="10">
    <location>
        <begin position="12"/>
        <end position="37"/>
    </location>
</feature>
<keyword evidence="13" id="KW-1185">Reference proteome</keyword>
<sequence length="320" mass="33837">MSLFGHRPSFEARLSTLVALAVGVTIALAALASYLLVDHQLRGQVQSSLQSYVNTVDGTSTFDKGAAQSAVRYAASTGDRVQLILPGGQVWVPAPDGSFTPAGPGSTGFRPSGSQLAVATGHDESVLYNDQTIGEVRYRVVTIAVQATPHVAPFAQSGPRIPAALQIGRPLTDIDRALADLRLILALVTGGGVAVALVIGTMVARTTIRPVTRLTATAEHVAATQDLDATIEVDSDDELGRLAHAFNSMLTALRLSREQQAQLVSDAGHELRTPLTSLRTNIEFLMKARAMPEADRAALLTDVQDQLEELTSLVGDIVET</sequence>
<dbReference type="InterPro" id="IPR003661">
    <property type="entry name" value="HisK_dim/P_dom"/>
</dbReference>
<keyword evidence="10" id="KW-0472">Membrane</keyword>
<evidence type="ECO:0000256" key="1">
    <source>
        <dbReference type="ARBA" id="ARBA00000085"/>
    </source>
</evidence>
<feature type="domain" description="HAMP" evidence="11">
    <location>
        <begin position="205"/>
        <end position="258"/>
    </location>
</feature>
<keyword evidence="9" id="KW-0902">Two-component regulatory system</keyword>
<dbReference type="PANTHER" id="PTHR45436:SF5">
    <property type="entry name" value="SENSOR HISTIDINE KINASE TRCS"/>
    <property type="match status" value="1"/>
</dbReference>
<dbReference type="InterPro" id="IPR003660">
    <property type="entry name" value="HAMP_dom"/>
</dbReference>
<feature type="transmembrane region" description="Helical" evidence="10">
    <location>
        <begin position="183"/>
        <end position="204"/>
    </location>
</feature>
<evidence type="ECO:0000259" key="11">
    <source>
        <dbReference type="PROSITE" id="PS50885"/>
    </source>
</evidence>
<accession>A0ABW9QYS3</accession>
<evidence type="ECO:0000256" key="9">
    <source>
        <dbReference type="ARBA" id="ARBA00023012"/>
    </source>
</evidence>
<evidence type="ECO:0000256" key="3">
    <source>
        <dbReference type="ARBA" id="ARBA00012438"/>
    </source>
</evidence>
<evidence type="ECO:0000256" key="10">
    <source>
        <dbReference type="SAM" id="Phobius"/>
    </source>
</evidence>
<organism evidence="12 13">
    <name type="scientific">Acidiferrimicrobium australe</name>
    <dbReference type="NCBI Taxonomy" id="2664430"/>
    <lineage>
        <taxon>Bacteria</taxon>
        <taxon>Bacillati</taxon>
        <taxon>Actinomycetota</taxon>
        <taxon>Acidimicrobiia</taxon>
        <taxon>Acidimicrobiales</taxon>
        <taxon>Acidimicrobiaceae</taxon>
        <taxon>Acidiferrimicrobium</taxon>
    </lineage>
</organism>
<dbReference type="Proteomes" id="UP000437736">
    <property type="component" value="Unassembled WGS sequence"/>
</dbReference>
<dbReference type="Gene3D" id="6.10.340.10">
    <property type="match status" value="1"/>
</dbReference>
<dbReference type="CDD" id="cd00082">
    <property type="entry name" value="HisKA"/>
    <property type="match status" value="1"/>
</dbReference>
<dbReference type="Pfam" id="PF00512">
    <property type="entry name" value="HisKA"/>
    <property type="match status" value="1"/>
</dbReference>
<dbReference type="SUPFAM" id="SSF47384">
    <property type="entry name" value="Homodimeric domain of signal transducing histidine kinase"/>
    <property type="match status" value="1"/>
</dbReference>
<evidence type="ECO:0000256" key="5">
    <source>
        <dbReference type="ARBA" id="ARBA00022679"/>
    </source>
</evidence>
<dbReference type="SMART" id="SM00388">
    <property type="entry name" value="HisKA"/>
    <property type="match status" value="1"/>
</dbReference>
<keyword evidence="8 10" id="KW-1133">Transmembrane helix</keyword>
<comment type="subcellular location">
    <subcellularLocation>
        <location evidence="2">Cell membrane</location>
    </subcellularLocation>
</comment>
<dbReference type="Pfam" id="PF00672">
    <property type="entry name" value="HAMP"/>
    <property type="match status" value="1"/>
</dbReference>
<keyword evidence="4" id="KW-0597">Phosphoprotein</keyword>
<evidence type="ECO:0000313" key="13">
    <source>
        <dbReference type="Proteomes" id="UP000437736"/>
    </source>
</evidence>
<dbReference type="EC" id="2.7.13.3" evidence="3"/>
<dbReference type="PROSITE" id="PS50885">
    <property type="entry name" value="HAMP"/>
    <property type="match status" value="1"/>
</dbReference>
<reference evidence="12 13" key="1">
    <citation type="submission" date="2019-11" db="EMBL/GenBank/DDBJ databases">
        <title>Acidiferrimicrobium australis gen. nov., sp. nov., an acidophilic and obligately heterotrophic, member of the Actinobacteria that catalyses dissimilatory oxido- reduction of iron isolated from metal-rich acidic water in Chile.</title>
        <authorList>
            <person name="Gonzalez D."/>
            <person name="Huber K."/>
            <person name="Hedrich S."/>
            <person name="Rojas-Villalobos C."/>
            <person name="Quatrini R."/>
            <person name="Dinamarca M.A."/>
            <person name="Schwarz A."/>
            <person name="Canales C."/>
            <person name="Nancucheo I."/>
        </authorList>
    </citation>
    <scope>NUCLEOTIDE SEQUENCE [LARGE SCALE GENOMIC DNA]</scope>
    <source>
        <strain evidence="12 13">USS-CCA1</strain>
    </source>
</reference>
<dbReference type="InterPro" id="IPR050428">
    <property type="entry name" value="TCS_sensor_his_kinase"/>
</dbReference>
<dbReference type="Gene3D" id="1.10.287.130">
    <property type="match status" value="1"/>
</dbReference>
<dbReference type="PANTHER" id="PTHR45436">
    <property type="entry name" value="SENSOR HISTIDINE KINASE YKOH"/>
    <property type="match status" value="1"/>
</dbReference>
<dbReference type="InterPro" id="IPR036097">
    <property type="entry name" value="HisK_dim/P_sf"/>
</dbReference>
<keyword evidence="7" id="KW-0418">Kinase</keyword>
<name>A0ABW9QYS3_9ACTN</name>
<dbReference type="SUPFAM" id="SSF158472">
    <property type="entry name" value="HAMP domain-like"/>
    <property type="match status" value="1"/>
</dbReference>
<evidence type="ECO:0000256" key="6">
    <source>
        <dbReference type="ARBA" id="ARBA00022692"/>
    </source>
</evidence>
<comment type="catalytic activity">
    <reaction evidence="1">
        <text>ATP + protein L-histidine = ADP + protein N-phospho-L-histidine.</text>
        <dbReference type="EC" id="2.7.13.3"/>
    </reaction>
</comment>
<dbReference type="SMART" id="SM00304">
    <property type="entry name" value="HAMP"/>
    <property type="match status" value="1"/>
</dbReference>
<keyword evidence="5" id="KW-0808">Transferase</keyword>
<dbReference type="CDD" id="cd06225">
    <property type="entry name" value="HAMP"/>
    <property type="match status" value="1"/>
</dbReference>
<evidence type="ECO:0000256" key="2">
    <source>
        <dbReference type="ARBA" id="ARBA00004236"/>
    </source>
</evidence>
<protein>
    <recommendedName>
        <fullName evidence="3">histidine kinase</fullName>
        <ecNumber evidence="3">2.7.13.3</ecNumber>
    </recommendedName>
</protein>
<evidence type="ECO:0000256" key="8">
    <source>
        <dbReference type="ARBA" id="ARBA00022989"/>
    </source>
</evidence>